<evidence type="ECO:0000313" key="3">
    <source>
        <dbReference type="Proteomes" id="UP000799777"/>
    </source>
</evidence>
<dbReference type="AlphaFoldDB" id="A0A9P4GZ08"/>
<evidence type="ECO:0000313" key="2">
    <source>
        <dbReference type="EMBL" id="KAF2025483.1"/>
    </source>
</evidence>
<dbReference type="PANTHER" id="PTHR37544:SF3">
    <property type="entry name" value="SPRAY"/>
    <property type="match status" value="1"/>
</dbReference>
<keyword evidence="3" id="KW-1185">Reference proteome</keyword>
<evidence type="ECO:0000256" key="1">
    <source>
        <dbReference type="SAM" id="Phobius"/>
    </source>
</evidence>
<comment type="caution">
    <text evidence="2">The sequence shown here is derived from an EMBL/GenBank/DDBJ whole genome shotgun (WGS) entry which is preliminary data.</text>
</comment>
<feature type="transmembrane region" description="Helical" evidence="1">
    <location>
        <begin position="416"/>
        <end position="438"/>
    </location>
</feature>
<dbReference type="Pfam" id="PF11915">
    <property type="entry name" value="DUF3433"/>
    <property type="match status" value="1"/>
</dbReference>
<dbReference type="Proteomes" id="UP000799777">
    <property type="component" value="Unassembled WGS sequence"/>
</dbReference>
<dbReference type="EMBL" id="ML978264">
    <property type="protein sequence ID" value="KAF2025483.1"/>
    <property type="molecule type" value="Genomic_DNA"/>
</dbReference>
<feature type="transmembrane region" description="Helical" evidence="1">
    <location>
        <begin position="648"/>
        <end position="671"/>
    </location>
</feature>
<keyword evidence="1" id="KW-1133">Transmembrane helix</keyword>
<feature type="transmembrane region" description="Helical" evidence="1">
    <location>
        <begin position="998"/>
        <end position="1024"/>
    </location>
</feature>
<dbReference type="InterPro" id="IPR021840">
    <property type="entry name" value="DUF3433"/>
</dbReference>
<feature type="transmembrane region" description="Helical" evidence="1">
    <location>
        <begin position="1036"/>
        <end position="1055"/>
    </location>
</feature>
<dbReference type="PANTHER" id="PTHR37544">
    <property type="entry name" value="SPRAY-RELATED"/>
    <property type="match status" value="1"/>
</dbReference>
<keyword evidence="1" id="KW-0472">Membrane</keyword>
<organism evidence="2 3">
    <name type="scientific">Setomelanomma holmii</name>
    <dbReference type="NCBI Taxonomy" id="210430"/>
    <lineage>
        <taxon>Eukaryota</taxon>
        <taxon>Fungi</taxon>
        <taxon>Dikarya</taxon>
        <taxon>Ascomycota</taxon>
        <taxon>Pezizomycotina</taxon>
        <taxon>Dothideomycetes</taxon>
        <taxon>Pleosporomycetidae</taxon>
        <taxon>Pleosporales</taxon>
        <taxon>Pleosporineae</taxon>
        <taxon>Phaeosphaeriaceae</taxon>
        <taxon>Setomelanomma</taxon>
    </lineage>
</organism>
<reference evidence="2" key="1">
    <citation type="journal article" date="2020" name="Stud. Mycol.">
        <title>101 Dothideomycetes genomes: a test case for predicting lifestyles and emergence of pathogens.</title>
        <authorList>
            <person name="Haridas S."/>
            <person name="Albert R."/>
            <person name="Binder M."/>
            <person name="Bloem J."/>
            <person name="Labutti K."/>
            <person name="Salamov A."/>
            <person name="Andreopoulos B."/>
            <person name="Baker S."/>
            <person name="Barry K."/>
            <person name="Bills G."/>
            <person name="Bluhm B."/>
            <person name="Cannon C."/>
            <person name="Castanera R."/>
            <person name="Culley D."/>
            <person name="Daum C."/>
            <person name="Ezra D."/>
            <person name="Gonzalez J."/>
            <person name="Henrissat B."/>
            <person name="Kuo A."/>
            <person name="Liang C."/>
            <person name="Lipzen A."/>
            <person name="Lutzoni F."/>
            <person name="Magnuson J."/>
            <person name="Mondo S."/>
            <person name="Nolan M."/>
            <person name="Ohm R."/>
            <person name="Pangilinan J."/>
            <person name="Park H.-J."/>
            <person name="Ramirez L."/>
            <person name="Alfaro M."/>
            <person name="Sun H."/>
            <person name="Tritt A."/>
            <person name="Yoshinaga Y."/>
            <person name="Zwiers L.-H."/>
            <person name="Turgeon B."/>
            <person name="Goodwin S."/>
            <person name="Spatafora J."/>
            <person name="Crous P."/>
            <person name="Grigoriev I."/>
        </authorList>
    </citation>
    <scope>NUCLEOTIDE SEQUENCE</scope>
    <source>
        <strain evidence="2">CBS 110217</strain>
    </source>
</reference>
<feature type="transmembrane region" description="Helical" evidence="1">
    <location>
        <begin position="541"/>
        <end position="563"/>
    </location>
</feature>
<dbReference type="OrthoDB" id="3248909at2759"/>
<keyword evidence="1" id="KW-0812">Transmembrane</keyword>
<gene>
    <name evidence="2" type="ORF">EK21DRAFT_103882</name>
</gene>
<feature type="transmembrane region" description="Helical" evidence="1">
    <location>
        <begin position="42"/>
        <end position="62"/>
    </location>
</feature>
<accession>A0A9P4GZ08</accession>
<protein>
    <submittedName>
        <fullName evidence="2">Uncharacterized protein</fullName>
    </submittedName>
</protein>
<proteinExistence type="predicted"/>
<sequence length="1121" mass="123136">MNNSAALAGSRASSDSHAADSNRKYTFIFKIHRTMRYRYAPVLILTVAIYWTLVAVLQFLLFKSQRNDGIIFALKINHLPLSQTFFCTSFGVVLVAWGLVPVQAGIFSTQTITQNISLPFERSSAFIPVSQQPSELTLRLAQSTYGIAVLNETLTQYMAKNYILAPVRPSLESEDNTSSGGNWTFPTTMYSLELYCEPASFSPNGGFDGLIANSSNGCSFTMGLTGNNTIGENSQIDQPTFDAEQFTAMYAGYSNPRGFADYALVGECPTTSNSTFYAAVARNKAKAKTSPTNVTAIFCWPTYYQEEVIATVDSRTLIPMRVDAIGPKQPLAPNVLTSGPVGAGRIQPMVGLSLAVGNRPIEDYLDWKVLAQSYAAAYRLTFARAMRDVLDVDFRNVENVTGYTQFTIEAVQLEPVFVYIVEGLLGIVSLAIIALLYLTCTRKRNLASNPSTIAAVMSIVADNQPLLTDVEGYDCCTMEEMQKHVEDKRYKLVHDGSGSGLVEVSGSPALNGQIQAVSPLNRRQRTTTDIAKPVRPKEFSLWMAIPFVSLFITLTITLAVVFAKARSQGLPLPSSNTIVQNILENYIPTAIATLIEPMWVLINRPLCMLQPIEELQKCNAPAKRSIDLDYSSLPPQLVVFQALRSKHFVLAAVCTMALLANVLAVAFAGIFNQATIDMRHPLTFKTLLDLKFVPINGSIGPIAGQAFASMQAHVLIADSYFRQGTPLPAWTDESMFYLPFSIDGANSTATGRIEAKTRAFGAKLECTNLASDKNFQAALLKRTEEDTTNFPSINITLPGTNVQCTRFDTFMGRTPVESEVDACMGTVVLGWLRDRNGTCAPVRNVKLNEQNSAFVSCRPKLMTGTATIRVDASGRLQDKAKDIVLEDAPDDTFTNGPAGLLGQSNMYLFKKDSAGWHNDSFADDFNNYFMRRVSNSSRLTDPTKPPPSFSDIEGPLSQSYSLLLAIWMGTNKDKLLTAYEAGSSPALKGERIVLERRLFVSMPMFIISEAILCTYALVAMMIYVRRPGQYLPRMPTSIASVIALFAASAAIMNMPNTSHLDRKGRARHLEKVNARYGYGSFIGGGDGRVHVGIEKTPFVRVRSKTTWLEKKISLFRKGSSD</sequence>
<name>A0A9P4GZ08_9PLEO</name>